<dbReference type="PANTHER" id="PTHR11712">
    <property type="entry name" value="POLYKETIDE SYNTHASE-RELATED"/>
    <property type="match status" value="1"/>
</dbReference>
<evidence type="ECO:0000256" key="1">
    <source>
        <dbReference type="ARBA" id="ARBA00005194"/>
    </source>
</evidence>
<dbReference type="AlphaFoldDB" id="A0A4R1XLV7"/>
<dbReference type="SMART" id="SM00825">
    <property type="entry name" value="PKS_KS"/>
    <property type="match status" value="1"/>
</dbReference>
<comment type="pathway">
    <text evidence="1">Lipid metabolism; fatty acid biosynthesis.</text>
</comment>
<dbReference type="Gene3D" id="3.40.47.10">
    <property type="match status" value="1"/>
</dbReference>
<comment type="caution">
    <text evidence="6">The sequence shown here is derived from an EMBL/GenBank/DDBJ whole genome shotgun (WGS) entry which is preliminary data.</text>
</comment>
<dbReference type="GO" id="GO:0006633">
    <property type="term" value="P:fatty acid biosynthetic process"/>
    <property type="evidence" value="ECO:0007669"/>
    <property type="project" value="UniProtKB-UniPathway"/>
</dbReference>
<evidence type="ECO:0000259" key="5">
    <source>
        <dbReference type="PROSITE" id="PS52004"/>
    </source>
</evidence>
<protein>
    <submittedName>
        <fullName evidence="6">3-oxoacyl-[acyl-carrier-protein] synthase-1</fullName>
    </submittedName>
</protein>
<dbReference type="GO" id="GO:0005829">
    <property type="term" value="C:cytosol"/>
    <property type="evidence" value="ECO:0007669"/>
    <property type="project" value="TreeGrafter"/>
</dbReference>
<name>A0A4R1XLV7_ACICA</name>
<evidence type="ECO:0000256" key="4">
    <source>
        <dbReference type="RuleBase" id="RU003694"/>
    </source>
</evidence>
<dbReference type="InterPro" id="IPR014031">
    <property type="entry name" value="Ketoacyl_synth_C"/>
</dbReference>
<dbReference type="InterPro" id="IPR016039">
    <property type="entry name" value="Thiolase-like"/>
</dbReference>
<feature type="domain" description="Ketosynthase family 3 (KS3)" evidence="5">
    <location>
        <begin position="1"/>
        <end position="417"/>
    </location>
</feature>
<dbReference type="CDD" id="cd00834">
    <property type="entry name" value="KAS_I_II"/>
    <property type="match status" value="1"/>
</dbReference>
<proteinExistence type="inferred from homology"/>
<dbReference type="NCBIfam" id="NF006618">
    <property type="entry name" value="PRK09185.1"/>
    <property type="match status" value="1"/>
</dbReference>
<keyword evidence="7" id="KW-1185">Reference proteome</keyword>
<evidence type="ECO:0000313" key="7">
    <source>
        <dbReference type="Proteomes" id="UP000294963"/>
    </source>
</evidence>
<dbReference type="InterPro" id="IPR000794">
    <property type="entry name" value="Beta-ketoacyl_synthase"/>
</dbReference>
<dbReference type="InterPro" id="IPR018201">
    <property type="entry name" value="Ketoacyl_synth_AS"/>
</dbReference>
<dbReference type="Proteomes" id="UP000294963">
    <property type="component" value="Unassembled WGS sequence"/>
</dbReference>
<organism evidence="6 7">
    <name type="scientific">Acinetobacter calcoaceticus</name>
    <dbReference type="NCBI Taxonomy" id="471"/>
    <lineage>
        <taxon>Bacteria</taxon>
        <taxon>Pseudomonadati</taxon>
        <taxon>Pseudomonadota</taxon>
        <taxon>Gammaproteobacteria</taxon>
        <taxon>Moraxellales</taxon>
        <taxon>Moraxellaceae</taxon>
        <taxon>Acinetobacter</taxon>
        <taxon>Acinetobacter calcoaceticus/baumannii complex</taxon>
    </lineage>
</organism>
<dbReference type="InterPro" id="IPR020841">
    <property type="entry name" value="PKS_Beta-ketoAc_synthase_dom"/>
</dbReference>
<reference evidence="6 7" key="1">
    <citation type="submission" date="2019-03" db="EMBL/GenBank/DDBJ databases">
        <title>Genomic analyses of the natural microbiome of Caenorhabditis elegans.</title>
        <authorList>
            <person name="Samuel B."/>
        </authorList>
    </citation>
    <scope>NUCLEOTIDE SEQUENCE [LARGE SCALE GENOMIC DNA]</scope>
    <source>
        <strain evidence="6 7">JUb89</strain>
    </source>
</reference>
<dbReference type="InterPro" id="IPR014030">
    <property type="entry name" value="Ketoacyl_synth_N"/>
</dbReference>
<evidence type="ECO:0000256" key="2">
    <source>
        <dbReference type="ARBA" id="ARBA00008467"/>
    </source>
</evidence>
<evidence type="ECO:0000313" key="6">
    <source>
        <dbReference type="EMBL" id="TCM63210.1"/>
    </source>
</evidence>
<dbReference type="PROSITE" id="PS00606">
    <property type="entry name" value="KS3_1"/>
    <property type="match status" value="1"/>
</dbReference>
<accession>A0A4R1XLV7</accession>
<gene>
    <name evidence="6" type="ORF">EC844_12229</name>
</gene>
<comment type="similarity">
    <text evidence="2 4">Belongs to the thiolase-like superfamily. Beta-ketoacyl-ACP synthases family.</text>
</comment>
<sequence>MTTTTLMRSKQVTSVKASPAVGVQFAASLSALGQDSAQLKRSLTQTYSCLSLDHQLIPEQPIWVGAYQQDVLASVPEVLADCDTRQLRFALTALSQIEAQIQDYVGRFDRSRLAIIVGTSTSGIADNEPGLRAYFQGDVEQQIYQHKQEMGCLAKALQCYLGWEGISYTVSTACSSSGKAFASAQRLLNADLADAVLVAGVDTLSKLTLNGFHSLDNLSSDQCRPCGLQRDGINIGEAASVFLLSRAAAPVMLLAAGESMDAWHISAPHPEGLGAVKAMQAALDMAQLPATAIDYLNLHGTATIHNDAMEIKAIRQVFAEHTLAISSTKHQTGHCLGAAAALEAFICRQVLLDQDWLPLHHAGVIDPDLDDQNYVDQATIQATIQANVEAKPQQPIQYVMSNSFAFGGSNISLIFGTTSACSKSL</sequence>
<dbReference type="PROSITE" id="PS52004">
    <property type="entry name" value="KS3_2"/>
    <property type="match status" value="1"/>
</dbReference>
<dbReference type="EMBL" id="SLVJ01000022">
    <property type="protein sequence ID" value="TCM63210.1"/>
    <property type="molecule type" value="Genomic_DNA"/>
</dbReference>
<dbReference type="PANTHER" id="PTHR11712:SF320">
    <property type="entry name" value="BETA-KETOACYL SYNTHASE"/>
    <property type="match status" value="1"/>
</dbReference>
<dbReference type="Pfam" id="PF00109">
    <property type="entry name" value="ketoacyl-synt"/>
    <property type="match status" value="1"/>
</dbReference>
<dbReference type="Pfam" id="PF02801">
    <property type="entry name" value="Ketoacyl-synt_C"/>
    <property type="match status" value="1"/>
</dbReference>
<keyword evidence="3 4" id="KW-0808">Transferase</keyword>
<dbReference type="GO" id="GO:0004315">
    <property type="term" value="F:3-oxoacyl-[acyl-carrier-protein] synthase activity"/>
    <property type="evidence" value="ECO:0007669"/>
    <property type="project" value="InterPro"/>
</dbReference>
<dbReference type="UniPathway" id="UPA00094"/>
<evidence type="ECO:0000256" key="3">
    <source>
        <dbReference type="ARBA" id="ARBA00022679"/>
    </source>
</evidence>
<dbReference type="SUPFAM" id="SSF53901">
    <property type="entry name" value="Thiolase-like"/>
    <property type="match status" value="2"/>
</dbReference>